<comment type="caution">
    <text evidence="4">The sequence shown here is derived from an EMBL/GenBank/DDBJ whole genome shotgun (WGS) entry which is preliminary data.</text>
</comment>
<evidence type="ECO:0000259" key="3">
    <source>
        <dbReference type="Pfam" id="PF01648"/>
    </source>
</evidence>
<evidence type="ECO:0000256" key="2">
    <source>
        <dbReference type="ARBA" id="ARBA00022679"/>
    </source>
</evidence>
<evidence type="ECO:0000256" key="1">
    <source>
        <dbReference type="ARBA" id="ARBA00010990"/>
    </source>
</evidence>
<protein>
    <recommendedName>
        <fullName evidence="3">4'-phosphopantetheinyl transferase domain-containing protein</fullName>
    </recommendedName>
</protein>
<name>A0A0L8V6A9_9BACT</name>
<dbReference type="PANTHER" id="PTHR12215">
    <property type="entry name" value="PHOSPHOPANTETHEINE TRANSFERASE"/>
    <property type="match status" value="1"/>
</dbReference>
<gene>
    <name evidence="4" type="ORF">NC99_31760</name>
</gene>
<dbReference type="GO" id="GO:0019878">
    <property type="term" value="P:lysine biosynthetic process via aminoadipic acid"/>
    <property type="evidence" value="ECO:0007669"/>
    <property type="project" value="TreeGrafter"/>
</dbReference>
<evidence type="ECO:0000313" key="5">
    <source>
        <dbReference type="Proteomes" id="UP000036958"/>
    </source>
</evidence>
<feature type="domain" description="4'-phosphopantetheinyl transferase" evidence="3">
    <location>
        <begin position="48"/>
        <end position="134"/>
    </location>
</feature>
<keyword evidence="5" id="KW-1185">Reference proteome</keyword>
<reference evidence="5" key="1">
    <citation type="submission" date="2015-07" db="EMBL/GenBank/DDBJ databases">
        <title>Genome sequencing of Sunxiuqinia dokdonensis strain SK.</title>
        <authorList>
            <person name="Ahn S."/>
            <person name="Kim B.-C."/>
        </authorList>
    </citation>
    <scope>NUCLEOTIDE SEQUENCE [LARGE SCALE GENOMIC DNA]</scope>
    <source>
        <strain evidence="5">SK</strain>
    </source>
</reference>
<organism evidence="4 5">
    <name type="scientific">Sunxiuqinia dokdonensis</name>
    <dbReference type="NCBI Taxonomy" id="1409788"/>
    <lineage>
        <taxon>Bacteria</taxon>
        <taxon>Pseudomonadati</taxon>
        <taxon>Bacteroidota</taxon>
        <taxon>Bacteroidia</taxon>
        <taxon>Marinilabiliales</taxon>
        <taxon>Prolixibacteraceae</taxon>
        <taxon>Sunxiuqinia</taxon>
    </lineage>
</organism>
<keyword evidence="2" id="KW-0808">Transferase</keyword>
<dbReference type="EMBL" id="LGIA01000172">
    <property type="protein sequence ID" value="KOH44025.1"/>
    <property type="molecule type" value="Genomic_DNA"/>
</dbReference>
<dbReference type="InterPro" id="IPR037143">
    <property type="entry name" value="4-PPantetheinyl_Trfase_dom_sf"/>
</dbReference>
<dbReference type="GO" id="GO:0005829">
    <property type="term" value="C:cytosol"/>
    <property type="evidence" value="ECO:0007669"/>
    <property type="project" value="TreeGrafter"/>
</dbReference>
<dbReference type="GO" id="GO:0000287">
    <property type="term" value="F:magnesium ion binding"/>
    <property type="evidence" value="ECO:0007669"/>
    <property type="project" value="InterPro"/>
</dbReference>
<dbReference type="SUPFAM" id="SSF56214">
    <property type="entry name" value="4'-phosphopantetheinyl transferase"/>
    <property type="match status" value="1"/>
</dbReference>
<sequence length="148" mass="17123">MLKHIGCTDLTVSYTNNGQPQIKHAHYQHISISHSNQLAGIFLHPNKPVGLDIESLNRNFSSIEKKYLSPQEIELVQKHENWHCLFWCAKEAVYKIAGIPGIHFANQITLIPEANHQLTAELKTSDRFQHFKLNYFEHCRQFVVYLTA</sequence>
<evidence type="ECO:0000313" key="4">
    <source>
        <dbReference type="EMBL" id="KOH44025.1"/>
    </source>
</evidence>
<proteinExistence type="inferred from homology"/>
<comment type="similarity">
    <text evidence="1">Belongs to the P-Pant transferase superfamily. Gsp/Sfp/HetI/AcpT family.</text>
</comment>
<dbReference type="Proteomes" id="UP000036958">
    <property type="component" value="Unassembled WGS sequence"/>
</dbReference>
<dbReference type="InterPro" id="IPR008278">
    <property type="entry name" value="4-PPantetheinyl_Trfase_dom"/>
</dbReference>
<dbReference type="InterPro" id="IPR050559">
    <property type="entry name" value="P-Pant_transferase_sf"/>
</dbReference>
<dbReference type="GO" id="GO:0008897">
    <property type="term" value="F:holo-[acyl-carrier-protein] synthase activity"/>
    <property type="evidence" value="ECO:0007669"/>
    <property type="project" value="InterPro"/>
</dbReference>
<dbReference type="AlphaFoldDB" id="A0A0L8V6A9"/>
<dbReference type="Gene3D" id="3.90.470.20">
    <property type="entry name" value="4'-phosphopantetheinyl transferase domain"/>
    <property type="match status" value="2"/>
</dbReference>
<accession>A0A0L8V6A9</accession>
<dbReference type="STRING" id="1409788.NC99_31760"/>
<dbReference type="Pfam" id="PF01648">
    <property type="entry name" value="ACPS"/>
    <property type="match status" value="1"/>
</dbReference>
<dbReference type="PANTHER" id="PTHR12215:SF10">
    <property type="entry name" value="L-AMINOADIPATE-SEMIALDEHYDE DEHYDROGENASE-PHOSPHOPANTETHEINYL TRANSFERASE"/>
    <property type="match status" value="1"/>
</dbReference>